<dbReference type="PANTHER" id="PTHR41523:SF7">
    <property type="entry name" value="HISTIDINE KINASE"/>
    <property type="match status" value="1"/>
</dbReference>
<dbReference type="AlphaFoldDB" id="A0A9X1NTH2"/>
<dbReference type="Pfam" id="PF07536">
    <property type="entry name" value="HWE_HK"/>
    <property type="match status" value="1"/>
</dbReference>
<evidence type="ECO:0000256" key="4">
    <source>
        <dbReference type="ARBA" id="ARBA00022679"/>
    </source>
</evidence>
<evidence type="ECO:0000256" key="5">
    <source>
        <dbReference type="ARBA" id="ARBA00022741"/>
    </source>
</evidence>
<dbReference type="InterPro" id="IPR011102">
    <property type="entry name" value="Sig_transdc_His_kinase_HWE"/>
</dbReference>
<evidence type="ECO:0000256" key="1">
    <source>
        <dbReference type="ARBA" id="ARBA00000085"/>
    </source>
</evidence>
<comment type="catalytic activity">
    <reaction evidence="1">
        <text>ATP + protein L-histidine = ADP + protein N-phospho-L-histidine.</text>
        <dbReference type="EC" id="2.7.13.3"/>
    </reaction>
</comment>
<dbReference type="Gene3D" id="3.30.450.20">
    <property type="entry name" value="PAS domain"/>
    <property type="match status" value="1"/>
</dbReference>
<proteinExistence type="predicted"/>
<dbReference type="GO" id="GO:0004673">
    <property type="term" value="F:protein histidine kinase activity"/>
    <property type="evidence" value="ECO:0007669"/>
    <property type="project" value="UniProtKB-EC"/>
</dbReference>
<dbReference type="SUPFAM" id="SSF55874">
    <property type="entry name" value="ATPase domain of HSP90 chaperone/DNA topoisomerase II/histidine kinase"/>
    <property type="match status" value="1"/>
</dbReference>
<dbReference type="PANTHER" id="PTHR41523">
    <property type="entry name" value="TWO-COMPONENT SYSTEM SENSOR PROTEIN"/>
    <property type="match status" value="1"/>
</dbReference>
<evidence type="ECO:0000256" key="7">
    <source>
        <dbReference type="ARBA" id="ARBA00022840"/>
    </source>
</evidence>
<keyword evidence="6" id="KW-0418">Kinase</keyword>
<evidence type="ECO:0000256" key="3">
    <source>
        <dbReference type="ARBA" id="ARBA00022553"/>
    </source>
</evidence>
<organism evidence="9 10">
    <name type="scientific">Rhizobium quercicola</name>
    <dbReference type="NCBI Taxonomy" id="2901226"/>
    <lineage>
        <taxon>Bacteria</taxon>
        <taxon>Pseudomonadati</taxon>
        <taxon>Pseudomonadota</taxon>
        <taxon>Alphaproteobacteria</taxon>
        <taxon>Hyphomicrobiales</taxon>
        <taxon>Rhizobiaceae</taxon>
        <taxon>Rhizobium/Agrobacterium group</taxon>
        <taxon>Rhizobium</taxon>
    </lineage>
</organism>
<evidence type="ECO:0000313" key="9">
    <source>
        <dbReference type="EMBL" id="MCD7109399.1"/>
    </source>
</evidence>
<dbReference type="InterPro" id="IPR013656">
    <property type="entry name" value="PAS_4"/>
</dbReference>
<keyword evidence="4" id="KW-0808">Transferase</keyword>
<protein>
    <recommendedName>
        <fullName evidence="2">histidine kinase</fullName>
        <ecNumber evidence="2">2.7.13.3</ecNumber>
    </recommendedName>
</protein>
<name>A0A9X1NTH2_9HYPH</name>
<accession>A0A9X1NTH2</accession>
<feature type="domain" description="Signal transduction histidine kinase HWE region" evidence="8">
    <location>
        <begin position="176"/>
        <end position="257"/>
    </location>
</feature>
<dbReference type="SMART" id="SM00911">
    <property type="entry name" value="HWE_HK"/>
    <property type="match status" value="1"/>
</dbReference>
<dbReference type="Proteomes" id="UP001139089">
    <property type="component" value="Unassembled WGS sequence"/>
</dbReference>
<dbReference type="Gene3D" id="3.30.565.10">
    <property type="entry name" value="Histidine kinase-like ATPase, C-terminal domain"/>
    <property type="match status" value="1"/>
</dbReference>
<evidence type="ECO:0000313" key="10">
    <source>
        <dbReference type="Proteomes" id="UP001139089"/>
    </source>
</evidence>
<evidence type="ECO:0000259" key="8">
    <source>
        <dbReference type="SMART" id="SM00911"/>
    </source>
</evidence>
<dbReference type="EMBL" id="JAJOZR010000006">
    <property type="protein sequence ID" value="MCD7109399.1"/>
    <property type="molecule type" value="Genomic_DNA"/>
</dbReference>
<evidence type="ECO:0000256" key="6">
    <source>
        <dbReference type="ARBA" id="ARBA00022777"/>
    </source>
</evidence>
<dbReference type="Pfam" id="PF08448">
    <property type="entry name" value="PAS_4"/>
    <property type="match status" value="1"/>
</dbReference>
<dbReference type="EC" id="2.7.13.3" evidence="2"/>
<dbReference type="InterPro" id="IPR035965">
    <property type="entry name" value="PAS-like_dom_sf"/>
</dbReference>
<dbReference type="InterPro" id="IPR036890">
    <property type="entry name" value="HATPase_C_sf"/>
</dbReference>
<dbReference type="SUPFAM" id="SSF55785">
    <property type="entry name" value="PYP-like sensor domain (PAS domain)"/>
    <property type="match status" value="1"/>
</dbReference>
<dbReference type="RefSeq" id="WP_231814009.1">
    <property type="nucleotide sequence ID" value="NZ_JAJOZR010000006.1"/>
</dbReference>
<dbReference type="GO" id="GO:0005524">
    <property type="term" value="F:ATP binding"/>
    <property type="evidence" value="ECO:0007669"/>
    <property type="project" value="UniProtKB-KW"/>
</dbReference>
<sequence>MADAIRAFDWSGTSIGGIDTWSPALKTIVEMAVHSKQAICLVWGADLNFIYNDTYARFLGVREMSALGQPFEQVWADVWDDIAPIVLDALSGNGSWFENMKLIMTRKGYEEETYWSFSYSPLYGMNGRVAGMINIATETTDAVVDRQALSESVAEAQRKLELQACLDAQHRVIQREMAHRIKNMLSMTMAVVSQSLRHAQSLDEAGRTISHRIAALSNAQDLLVSTREATTDVRTIIHQTLNPYQTSDDRIHLTGPDIAIQAQQALGLALAIHELATNAVKYGALSSDAGTVEVSWKLDDNQLELIWVEQGGPPAVQPTRGGFGSRLLSRIVPSYFHGEAHQSYEASGFRYAVSGKISEEVMLASETNTNERS</sequence>
<keyword evidence="3" id="KW-0597">Phosphoprotein</keyword>
<comment type="caution">
    <text evidence="9">The sequence shown here is derived from an EMBL/GenBank/DDBJ whole genome shotgun (WGS) entry which is preliminary data.</text>
</comment>
<keyword evidence="10" id="KW-1185">Reference proteome</keyword>
<gene>
    <name evidence="9" type="ORF">LRX75_10115</name>
</gene>
<reference evidence="9" key="1">
    <citation type="submission" date="2021-12" db="EMBL/GenBank/DDBJ databases">
        <authorList>
            <person name="Li Y."/>
        </authorList>
    </citation>
    <scope>NUCLEOTIDE SEQUENCE</scope>
    <source>
        <strain evidence="9">DKSPLA3</strain>
    </source>
</reference>
<evidence type="ECO:0000256" key="2">
    <source>
        <dbReference type="ARBA" id="ARBA00012438"/>
    </source>
</evidence>
<keyword evidence="5" id="KW-0547">Nucleotide-binding</keyword>
<keyword evidence="7" id="KW-0067">ATP-binding</keyword>